<evidence type="ECO:0000313" key="2">
    <source>
        <dbReference type="Proteomes" id="UP000288805"/>
    </source>
</evidence>
<reference evidence="1 2" key="1">
    <citation type="journal article" date="2018" name="PLoS Genet.">
        <title>Population sequencing reveals clonal diversity and ancestral inbreeding in the grapevine cultivar Chardonnay.</title>
        <authorList>
            <person name="Roach M.J."/>
            <person name="Johnson D.L."/>
            <person name="Bohlmann J."/>
            <person name="van Vuuren H.J."/>
            <person name="Jones S.J."/>
            <person name="Pretorius I.S."/>
            <person name="Schmidt S.A."/>
            <person name="Borneman A.R."/>
        </authorList>
    </citation>
    <scope>NUCLEOTIDE SEQUENCE [LARGE SCALE GENOMIC DNA]</scope>
    <source>
        <strain evidence="2">cv. Chardonnay</strain>
        <tissue evidence="1">Leaf</tissue>
    </source>
</reference>
<organism evidence="1 2">
    <name type="scientific">Vitis vinifera</name>
    <name type="common">Grape</name>
    <dbReference type="NCBI Taxonomy" id="29760"/>
    <lineage>
        <taxon>Eukaryota</taxon>
        <taxon>Viridiplantae</taxon>
        <taxon>Streptophyta</taxon>
        <taxon>Embryophyta</taxon>
        <taxon>Tracheophyta</taxon>
        <taxon>Spermatophyta</taxon>
        <taxon>Magnoliopsida</taxon>
        <taxon>eudicotyledons</taxon>
        <taxon>Gunneridae</taxon>
        <taxon>Pentapetalae</taxon>
        <taxon>rosids</taxon>
        <taxon>Vitales</taxon>
        <taxon>Vitaceae</taxon>
        <taxon>Viteae</taxon>
        <taxon>Vitis</taxon>
    </lineage>
</organism>
<dbReference type="PANTHER" id="PTHR15827:SF2">
    <property type="entry name" value="CYCLIN-DEPENDENT KINASE 2-INTERACTING PROTEIN"/>
    <property type="match status" value="1"/>
</dbReference>
<gene>
    <name evidence="1" type="ORF">CK203_109607</name>
</gene>
<dbReference type="EMBL" id="QGNW01002253">
    <property type="protein sequence ID" value="RVW22048.1"/>
    <property type="molecule type" value="Genomic_DNA"/>
</dbReference>
<sequence length="252" mass="28606">MSTCQVIILDSRSSKEWSKACRFIVHLRVAVVTHMVNTSRSMKCFLKGTSSSPLVQFSSLSEDTNDLGDGGGTPTFLFNLANLFFRFIDLMRTVIVTESDEIKVGTSNHDVLACQYILPNSCKKLAEELVQMFILEAAVACSGVTLHPPQDDRYCWTDELYPGELDDLGRIQKKLVGFESHSPVIRSNHEILQISPMRIDTCPTLLHYHYTNMFELKTQNLKLRVDEIFAVIGEENPEPAYMAKRRREVLLQ</sequence>
<dbReference type="AlphaFoldDB" id="A0A438CFQ9"/>
<dbReference type="Proteomes" id="UP000288805">
    <property type="component" value="Unassembled WGS sequence"/>
</dbReference>
<evidence type="ECO:0000313" key="1">
    <source>
        <dbReference type="EMBL" id="RVW22048.1"/>
    </source>
</evidence>
<protein>
    <submittedName>
        <fullName evidence="1">Uncharacterized protein</fullName>
    </submittedName>
</protein>
<comment type="caution">
    <text evidence="1">The sequence shown here is derived from an EMBL/GenBank/DDBJ whole genome shotgun (WGS) entry which is preliminary data.</text>
</comment>
<dbReference type="PANTHER" id="PTHR15827">
    <property type="entry name" value="CYCLIN-DEPENDENT KINASE 2-INTERACTING PROTEIN"/>
    <property type="match status" value="1"/>
</dbReference>
<accession>A0A438CFQ9</accession>
<name>A0A438CFQ9_VITVI</name>
<proteinExistence type="predicted"/>